<accession>A0AAE0TU47</accession>
<keyword evidence="2" id="KW-1185">Reference proteome</keyword>
<comment type="caution">
    <text evidence="1">The sequence shown here is derived from an EMBL/GenBank/DDBJ whole genome shotgun (WGS) entry which is preliminary data.</text>
</comment>
<name>A0AAE0TU47_9PEZI</name>
<organism evidence="1 2">
    <name type="scientific">Recurvomyces mirabilis</name>
    <dbReference type="NCBI Taxonomy" id="574656"/>
    <lineage>
        <taxon>Eukaryota</taxon>
        <taxon>Fungi</taxon>
        <taxon>Dikarya</taxon>
        <taxon>Ascomycota</taxon>
        <taxon>Pezizomycotina</taxon>
        <taxon>Dothideomycetes</taxon>
        <taxon>Dothideomycetidae</taxon>
        <taxon>Mycosphaerellales</taxon>
        <taxon>Teratosphaeriaceae</taxon>
        <taxon>Recurvomyces</taxon>
    </lineage>
</organism>
<proteinExistence type="predicted"/>
<dbReference type="AlphaFoldDB" id="A0AAE0TU47"/>
<evidence type="ECO:0000313" key="1">
    <source>
        <dbReference type="EMBL" id="KAK3672025.1"/>
    </source>
</evidence>
<sequence>MPLSLTTSVTRMPPKPPCHFYKLPNELTLSIMERIAVNSPRDLYSLTNIYQPAYALFNSILGLRLVQAIPEDPIVAEGEMKSNKACTTSTLNHLRRLAEGKTELERLSRWYEESQHSFGVDACRLPTRHERLRPRFQIRSWRLEDEIEPAFRRLMWVVNRLENNKSLPGSVADEREREAAVLKRFLCGYLDGWFGDFGYEQLLIMRDILYAFCGEHTDKSLIASVDQLARRNRSLNLLRMVGQEGCQAAAILGAKLDNKIENRRKVRPKFYQLLP</sequence>
<gene>
    <name evidence="1" type="ORF">LTR78_007994</name>
</gene>
<dbReference type="EMBL" id="JAUTXT010000036">
    <property type="protein sequence ID" value="KAK3672025.1"/>
    <property type="molecule type" value="Genomic_DNA"/>
</dbReference>
<dbReference type="Proteomes" id="UP001274830">
    <property type="component" value="Unassembled WGS sequence"/>
</dbReference>
<protein>
    <submittedName>
        <fullName evidence="1">Uncharacterized protein</fullName>
    </submittedName>
</protein>
<reference evidence="1" key="1">
    <citation type="submission" date="2023-07" db="EMBL/GenBank/DDBJ databases">
        <title>Black Yeasts Isolated from many extreme environments.</title>
        <authorList>
            <person name="Coleine C."/>
            <person name="Stajich J.E."/>
            <person name="Selbmann L."/>
        </authorList>
    </citation>
    <scope>NUCLEOTIDE SEQUENCE</scope>
    <source>
        <strain evidence="1">CCFEE 5485</strain>
    </source>
</reference>
<evidence type="ECO:0000313" key="2">
    <source>
        <dbReference type="Proteomes" id="UP001274830"/>
    </source>
</evidence>